<reference evidence="2" key="2">
    <citation type="submission" date="2019-10" db="EMBL/GenBank/DDBJ databases">
        <title>A de novo genome assembly of a pear dwarfing rootstock.</title>
        <authorList>
            <person name="Wang F."/>
            <person name="Wang J."/>
            <person name="Li S."/>
            <person name="Zhang Y."/>
            <person name="Fang M."/>
            <person name="Ma L."/>
            <person name="Zhao Y."/>
            <person name="Jiang S."/>
        </authorList>
    </citation>
    <scope>NUCLEOTIDE SEQUENCE [LARGE SCALE GENOMIC DNA]</scope>
</reference>
<evidence type="ECO:0000313" key="1">
    <source>
        <dbReference type="EMBL" id="KAB2615281.1"/>
    </source>
</evidence>
<reference evidence="1 2" key="3">
    <citation type="submission" date="2019-11" db="EMBL/GenBank/DDBJ databases">
        <title>A de novo genome assembly of a pear dwarfing rootstock.</title>
        <authorList>
            <person name="Wang F."/>
            <person name="Wang J."/>
            <person name="Li S."/>
            <person name="Zhang Y."/>
            <person name="Fang M."/>
            <person name="Ma L."/>
            <person name="Zhao Y."/>
            <person name="Jiang S."/>
        </authorList>
    </citation>
    <scope>NUCLEOTIDE SEQUENCE [LARGE SCALE GENOMIC DNA]</scope>
    <source>
        <strain evidence="1">S2</strain>
        <tissue evidence="1">Leaf</tissue>
    </source>
</reference>
<dbReference type="Proteomes" id="UP000327157">
    <property type="component" value="Chromosome 3"/>
</dbReference>
<name>A0A5N5GN29_9ROSA</name>
<dbReference type="AlphaFoldDB" id="A0A5N5GN29"/>
<keyword evidence="2" id="KW-1185">Reference proteome</keyword>
<dbReference type="EMBL" id="SMOL01000402">
    <property type="protein sequence ID" value="KAB2615281.1"/>
    <property type="molecule type" value="Genomic_DNA"/>
</dbReference>
<evidence type="ECO:0000313" key="2">
    <source>
        <dbReference type="Proteomes" id="UP000327157"/>
    </source>
</evidence>
<proteinExistence type="predicted"/>
<comment type="caution">
    <text evidence="1">The sequence shown here is derived from an EMBL/GenBank/DDBJ whole genome shotgun (WGS) entry which is preliminary data.</text>
</comment>
<gene>
    <name evidence="1" type="ORF">D8674_021869</name>
</gene>
<reference evidence="1 2" key="1">
    <citation type="submission" date="2019-09" db="EMBL/GenBank/DDBJ databases">
        <authorList>
            <person name="Ou C."/>
        </authorList>
    </citation>
    <scope>NUCLEOTIDE SEQUENCE [LARGE SCALE GENOMIC DNA]</scope>
    <source>
        <strain evidence="1">S2</strain>
        <tissue evidence="1">Leaf</tissue>
    </source>
</reference>
<accession>A0A5N5GN29</accession>
<sequence length="75" mass="8428">MKPPHKTNSSPIVQNHPLEWTLTSNQPTMALLIDDIVRYPEIVNQYSGGIISDTKHMLVSGSDTFVPECQFKGSW</sequence>
<protein>
    <submittedName>
        <fullName evidence="1">S ribonuclease</fullName>
    </submittedName>
</protein>
<organism evidence="1 2">
    <name type="scientific">Pyrus ussuriensis x Pyrus communis</name>
    <dbReference type="NCBI Taxonomy" id="2448454"/>
    <lineage>
        <taxon>Eukaryota</taxon>
        <taxon>Viridiplantae</taxon>
        <taxon>Streptophyta</taxon>
        <taxon>Embryophyta</taxon>
        <taxon>Tracheophyta</taxon>
        <taxon>Spermatophyta</taxon>
        <taxon>Magnoliopsida</taxon>
        <taxon>eudicotyledons</taxon>
        <taxon>Gunneridae</taxon>
        <taxon>Pentapetalae</taxon>
        <taxon>rosids</taxon>
        <taxon>fabids</taxon>
        <taxon>Rosales</taxon>
        <taxon>Rosaceae</taxon>
        <taxon>Amygdaloideae</taxon>
        <taxon>Maleae</taxon>
        <taxon>Pyrus</taxon>
    </lineage>
</organism>